<dbReference type="EMBL" id="CP014907">
    <property type="protein sequence ID" value="ANZ59720.1"/>
    <property type="molecule type" value="Genomic_DNA"/>
</dbReference>
<evidence type="ECO:0000259" key="8">
    <source>
        <dbReference type="PROSITE" id="PS50893"/>
    </source>
</evidence>
<feature type="transmembrane region" description="Helical" evidence="7">
    <location>
        <begin position="139"/>
        <end position="159"/>
    </location>
</feature>
<feature type="domain" description="ABC transporter" evidence="8">
    <location>
        <begin position="341"/>
        <end position="576"/>
    </location>
</feature>
<dbReference type="InterPro" id="IPR014223">
    <property type="entry name" value="ABC_CydC/D"/>
</dbReference>
<dbReference type="GO" id="GO:0015421">
    <property type="term" value="F:ABC-type oligopeptide transporter activity"/>
    <property type="evidence" value="ECO:0007669"/>
    <property type="project" value="TreeGrafter"/>
</dbReference>
<evidence type="ECO:0000256" key="3">
    <source>
        <dbReference type="ARBA" id="ARBA00022741"/>
    </source>
</evidence>
<keyword evidence="3" id="KW-0547">Nucleotide-binding</keyword>
<evidence type="ECO:0000256" key="2">
    <source>
        <dbReference type="ARBA" id="ARBA00022692"/>
    </source>
</evidence>
<dbReference type="GO" id="GO:0034775">
    <property type="term" value="P:glutathione transmembrane transport"/>
    <property type="evidence" value="ECO:0007669"/>
    <property type="project" value="InterPro"/>
</dbReference>
<dbReference type="RefSeq" id="WP_065866247.1">
    <property type="nucleotide sequence ID" value="NZ_CP014872.1"/>
</dbReference>
<evidence type="ECO:0000256" key="5">
    <source>
        <dbReference type="ARBA" id="ARBA00022989"/>
    </source>
</evidence>
<dbReference type="InterPro" id="IPR011527">
    <property type="entry name" value="ABC1_TM_dom"/>
</dbReference>
<evidence type="ECO:0000256" key="6">
    <source>
        <dbReference type="ARBA" id="ARBA00023136"/>
    </source>
</evidence>
<proteinExistence type="predicted"/>
<dbReference type="InterPro" id="IPR027417">
    <property type="entry name" value="P-loop_NTPase"/>
</dbReference>
<protein>
    <submittedName>
        <fullName evidence="10">Amino acid ABC transporter ATP-binding protein</fullName>
    </submittedName>
</protein>
<evidence type="ECO:0000256" key="1">
    <source>
        <dbReference type="ARBA" id="ARBA00004651"/>
    </source>
</evidence>
<dbReference type="SMART" id="SM00382">
    <property type="entry name" value="AAA"/>
    <property type="match status" value="1"/>
</dbReference>
<name>A0AB33BHF9_9LACO</name>
<dbReference type="Gene3D" id="1.20.1560.10">
    <property type="entry name" value="ABC transporter type 1, transmembrane domain"/>
    <property type="match status" value="1"/>
</dbReference>
<reference evidence="10 11" key="1">
    <citation type="submission" date="2016-03" db="EMBL/GenBank/DDBJ databases">
        <title>Pediococcus and Lactobacillus from brewery environment - whole genome sequencing and assembly.</title>
        <authorList>
            <person name="Behr J."/>
            <person name="Geissler A.J."/>
            <person name="Vogel R.F."/>
        </authorList>
    </citation>
    <scope>NUCLEOTIDE SEQUENCE [LARGE SCALE GENOMIC DNA]</scope>
    <source>
        <strain evidence="10 11">TMW 1.481</strain>
    </source>
</reference>
<dbReference type="Pfam" id="PF00664">
    <property type="entry name" value="ABC_membrane"/>
    <property type="match status" value="1"/>
</dbReference>
<dbReference type="PANTHER" id="PTHR43394">
    <property type="entry name" value="ATP-DEPENDENT PERMEASE MDL1, MITOCHONDRIAL"/>
    <property type="match status" value="1"/>
</dbReference>
<gene>
    <name evidence="10" type="ORF">AYR59_06740</name>
</gene>
<evidence type="ECO:0000256" key="4">
    <source>
        <dbReference type="ARBA" id="ARBA00022840"/>
    </source>
</evidence>
<dbReference type="InterPro" id="IPR036640">
    <property type="entry name" value="ABC1_TM_sf"/>
</dbReference>
<feature type="transmembrane region" description="Helical" evidence="7">
    <location>
        <begin position="54"/>
        <end position="73"/>
    </location>
</feature>
<dbReference type="PANTHER" id="PTHR43394:SF1">
    <property type="entry name" value="ATP-BINDING CASSETTE SUB-FAMILY B MEMBER 10, MITOCHONDRIAL"/>
    <property type="match status" value="1"/>
</dbReference>
<dbReference type="GO" id="GO:0016887">
    <property type="term" value="F:ATP hydrolysis activity"/>
    <property type="evidence" value="ECO:0007669"/>
    <property type="project" value="InterPro"/>
</dbReference>
<evidence type="ECO:0000256" key="7">
    <source>
        <dbReference type="SAM" id="Phobius"/>
    </source>
</evidence>
<dbReference type="AlphaFoldDB" id="A0AB33BHF9"/>
<dbReference type="InterPro" id="IPR003439">
    <property type="entry name" value="ABC_transporter-like_ATP-bd"/>
</dbReference>
<dbReference type="PROSITE" id="PS50893">
    <property type="entry name" value="ABC_TRANSPORTER_2"/>
    <property type="match status" value="1"/>
</dbReference>
<dbReference type="InterPro" id="IPR039421">
    <property type="entry name" value="Type_1_exporter"/>
</dbReference>
<dbReference type="KEGG" id="lle:AYR59_06740"/>
<dbReference type="PROSITE" id="PS50929">
    <property type="entry name" value="ABC_TM1F"/>
    <property type="match status" value="1"/>
</dbReference>
<comment type="subcellular location">
    <subcellularLocation>
        <location evidence="1">Cell membrane</location>
        <topology evidence="1">Multi-pass membrane protein</topology>
    </subcellularLocation>
</comment>
<dbReference type="SUPFAM" id="SSF90123">
    <property type="entry name" value="ABC transporter transmembrane region"/>
    <property type="match status" value="1"/>
</dbReference>
<dbReference type="InterPro" id="IPR003593">
    <property type="entry name" value="AAA+_ATPase"/>
</dbReference>
<keyword evidence="4 10" id="KW-0067">ATP-binding</keyword>
<feature type="transmembrane region" description="Helical" evidence="7">
    <location>
        <begin position="277"/>
        <end position="299"/>
    </location>
</feature>
<dbReference type="GeneID" id="61250537"/>
<dbReference type="Gene3D" id="3.40.50.300">
    <property type="entry name" value="P-loop containing nucleotide triphosphate hydrolases"/>
    <property type="match status" value="1"/>
</dbReference>
<feature type="transmembrane region" description="Helical" evidence="7">
    <location>
        <begin position="21"/>
        <end position="48"/>
    </location>
</feature>
<dbReference type="GO" id="GO:0005886">
    <property type="term" value="C:plasma membrane"/>
    <property type="evidence" value="ECO:0007669"/>
    <property type="project" value="UniProtKB-SubCell"/>
</dbReference>
<evidence type="ECO:0000313" key="10">
    <source>
        <dbReference type="EMBL" id="ANZ59720.1"/>
    </source>
</evidence>
<feature type="transmembrane region" description="Helical" evidence="7">
    <location>
        <begin position="165"/>
        <end position="185"/>
    </location>
</feature>
<keyword evidence="5 7" id="KW-1133">Transmembrane helix</keyword>
<sequence length="584" mass="65823">MKKIFKNDSWIKPYLKKYKGLLALVFFLGVITFICSIGLMFTAGYLISRSAQRPYNILLVFVPVIITEGFGIFRPVFKYLERINSHNWVLKVTSNLRKRLYETLEKQAMFLDQKFKTGDLLSVLADDIDHLENLYLRTIFPLIVAYLTGIILIIILGIVSWVYALFMLFTFSLILLVIPLISVAVRGASLEYQKTLLHDSYNNLTDATLGIGDWMISGRKKGFLQQTTKNDTKLSASTFKTHRFEWNRDFVIKLIFGIMVVGTLIWTNFALTSSARLADYVAAFVLGVFPLVDAFAPVSQAMEEWPMYRDSVIRLNQLSDDDTIEPNVPQTDLSPSEFKNIEMKNVTFHYQGDSLDLLKNVSLKVLKGQKTAIIGPSGVGKTTLLQLLLGALTPTNGEVTINETVDVAALQNNRSNWFSVLDQKPFLFKTSVLNNVRIGNENATDTQVEQALADVGMKNFVNSLPNGIYTDVSENGVRFSGGQRQRLALARILLQDNPIVLLDEPTVGLDPITENDLIKTLEQVLKNKTVIWVTHHLQGLDTMNQIIFLEDGVIKMAGNPSSLYKNNPRFRQLTAMDQGLPFKK</sequence>
<dbReference type="NCBIfam" id="TIGR02868">
    <property type="entry name" value="CydC"/>
    <property type="match status" value="1"/>
</dbReference>
<dbReference type="GO" id="GO:0005524">
    <property type="term" value="F:ATP binding"/>
    <property type="evidence" value="ECO:0007669"/>
    <property type="project" value="UniProtKB-KW"/>
</dbReference>
<dbReference type="InterPro" id="IPR017871">
    <property type="entry name" value="ABC_transporter-like_CS"/>
</dbReference>
<evidence type="ECO:0000313" key="11">
    <source>
        <dbReference type="Proteomes" id="UP000093346"/>
    </source>
</evidence>
<feature type="transmembrane region" description="Helical" evidence="7">
    <location>
        <begin position="250"/>
        <end position="271"/>
    </location>
</feature>
<dbReference type="SUPFAM" id="SSF52540">
    <property type="entry name" value="P-loop containing nucleoside triphosphate hydrolases"/>
    <property type="match status" value="1"/>
</dbReference>
<keyword evidence="2 7" id="KW-0812">Transmembrane</keyword>
<evidence type="ECO:0000259" key="9">
    <source>
        <dbReference type="PROSITE" id="PS50929"/>
    </source>
</evidence>
<accession>A0AB33BHF9</accession>
<dbReference type="PROSITE" id="PS00211">
    <property type="entry name" value="ABC_TRANSPORTER_1"/>
    <property type="match status" value="1"/>
</dbReference>
<dbReference type="Pfam" id="PF00005">
    <property type="entry name" value="ABC_tran"/>
    <property type="match status" value="1"/>
</dbReference>
<feature type="domain" description="ABC transmembrane type-1" evidence="9">
    <location>
        <begin position="23"/>
        <end position="196"/>
    </location>
</feature>
<dbReference type="GO" id="GO:0045454">
    <property type="term" value="P:cell redox homeostasis"/>
    <property type="evidence" value="ECO:0007669"/>
    <property type="project" value="InterPro"/>
</dbReference>
<keyword evidence="6 7" id="KW-0472">Membrane</keyword>
<organism evidence="10 11">
    <name type="scientific">Fructilactobacillus lindneri</name>
    <dbReference type="NCBI Taxonomy" id="53444"/>
    <lineage>
        <taxon>Bacteria</taxon>
        <taxon>Bacillati</taxon>
        <taxon>Bacillota</taxon>
        <taxon>Bacilli</taxon>
        <taxon>Lactobacillales</taxon>
        <taxon>Lactobacillaceae</taxon>
        <taxon>Fructilactobacillus</taxon>
    </lineage>
</organism>
<dbReference type="Proteomes" id="UP000093346">
    <property type="component" value="Chromosome"/>
</dbReference>